<feature type="domain" description="TonB-dependent receptor plug" evidence="11">
    <location>
        <begin position="55"/>
        <end position="164"/>
    </location>
</feature>
<protein>
    <submittedName>
        <fullName evidence="12">TonB-dependent receptor</fullName>
    </submittedName>
</protein>
<evidence type="ECO:0000256" key="4">
    <source>
        <dbReference type="ARBA" id="ARBA00022692"/>
    </source>
</evidence>
<keyword evidence="3" id="KW-0410">Iron transport</keyword>
<comment type="subcellular location">
    <subcellularLocation>
        <location evidence="1">Cell outer membrane</location>
        <topology evidence="1">Multi-pass membrane protein</topology>
    </subcellularLocation>
</comment>
<dbReference type="PROSITE" id="PS52016">
    <property type="entry name" value="TONB_DEPENDENT_REC_3"/>
    <property type="match status" value="1"/>
</dbReference>
<evidence type="ECO:0000259" key="11">
    <source>
        <dbReference type="Pfam" id="PF07715"/>
    </source>
</evidence>
<name>A0A3B0SIL1_9ZZZZ</name>
<keyword evidence="7" id="KW-0798">TonB box</keyword>
<dbReference type="InterPro" id="IPR039426">
    <property type="entry name" value="TonB-dep_rcpt-like"/>
</dbReference>
<keyword evidence="8" id="KW-0472">Membrane</keyword>
<evidence type="ECO:0000256" key="6">
    <source>
        <dbReference type="ARBA" id="ARBA00023065"/>
    </source>
</evidence>
<dbReference type="InterPro" id="IPR000531">
    <property type="entry name" value="Beta-barrel_TonB"/>
</dbReference>
<keyword evidence="2" id="KW-0813">Transport</keyword>
<sequence>MKSQLLKKSLLSSIAVLSGIVVTGPGSMAWAEDAANDGLVLEEVIVTARRRSESLQSVPVAVTAFSEEYLNKVGATDITFLAQSTPNTTLKVSRGTNSTITAFIRGVGQQDPVAGFEAGVGIYLDDVYLNRPQGAVLEIYDVERIEVLRGPQGTLYGRNTIGGAIKYVTKRIGDEPEMRIRASGGTYNQLDILASASAPVTEGLALGGSVAYFSRGGFGKNLNNGKEHYNKDVLAVRLSAEMTPSDDLFIRISGDYSKDTSNEKSGHRLVVSTPANGSAPILDDVFDTRAGITGKQEVIQKGISGAIEWNANEAVTMKSTTAYREDATESPIDFDSLPNNSFDVPVVYRNDQFSQEFQILYEADAVQGILGFYYMNANAFNEFDVILGNLGVTSFTFGDVNTKTWAIFGDVNYDMTETVSLSVGGRYTSDKRSAEVKRQLFLGIGSPAFGNDAAFMLSETANFNEQRTYNKFTPKVSLKWQPNDDINVYGSFSQGFKGGGFDPRGDNRARDGFQPETVNSYEIGLKSVLADGRAWANISTFFSDYKDIQVPGSVAIDTDGDGIDDDFVGTVTNAGKGEIWGIEFEGTALVSENLTAIANLGYINAEYKEWMVEGVNIADTKVFQNTPEWSGYFSLNYELPMNLFGNDGAVNLIGAVSFKSKTFIFENPIPLLDQDGYALIDASIVWTADDGGIQVGIHGKNLTNREYKVAGYNFPTLDVVSAFYGNPLTVTATVDFRF</sequence>
<evidence type="ECO:0000256" key="2">
    <source>
        <dbReference type="ARBA" id="ARBA00022448"/>
    </source>
</evidence>
<evidence type="ECO:0000256" key="5">
    <source>
        <dbReference type="ARBA" id="ARBA00023004"/>
    </source>
</evidence>
<evidence type="ECO:0000256" key="7">
    <source>
        <dbReference type="ARBA" id="ARBA00023077"/>
    </source>
</evidence>
<dbReference type="GO" id="GO:0009279">
    <property type="term" value="C:cell outer membrane"/>
    <property type="evidence" value="ECO:0007669"/>
    <property type="project" value="UniProtKB-SubCell"/>
</dbReference>
<dbReference type="Gene3D" id="2.40.170.20">
    <property type="entry name" value="TonB-dependent receptor, beta-barrel domain"/>
    <property type="match status" value="1"/>
</dbReference>
<keyword evidence="5" id="KW-0408">Iron</keyword>
<keyword evidence="4" id="KW-0812">Transmembrane</keyword>
<keyword evidence="12" id="KW-0675">Receptor</keyword>
<dbReference type="InterPro" id="IPR012910">
    <property type="entry name" value="Plug_dom"/>
</dbReference>
<dbReference type="PANTHER" id="PTHR32552:SF81">
    <property type="entry name" value="TONB-DEPENDENT OUTER MEMBRANE RECEPTOR"/>
    <property type="match status" value="1"/>
</dbReference>
<dbReference type="AlphaFoldDB" id="A0A3B0SIL1"/>
<accession>A0A3B0SIL1</accession>
<evidence type="ECO:0000259" key="10">
    <source>
        <dbReference type="Pfam" id="PF00593"/>
    </source>
</evidence>
<dbReference type="Pfam" id="PF07715">
    <property type="entry name" value="Plug"/>
    <property type="match status" value="1"/>
</dbReference>
<keyword evidence="9" id="KW-0998">Cell outer membrane</keyword>
<dbReference type="InterPro" id="IPR036942">
    <property type="entry name" value="Beta-barrel_TonB_sf"/>
</dbReference>
<proteinExistence type="predicted"/>
<dbReference type="Pfam" id="PF00593">
    <property type="entry name" value="TonB_dep_Rec_b-barrel"/>
    <property type="match status" value="1"/>
</dbReference>
<evidence type="ECO:0000256" key="1">
    <source>
        <dbReference type="ARBA" id="ARBA00004571"/>
    </source>
</evidence>
<reference evidence="12" key="1">
    <citation type="submission" date="2018-06" db="EMBL/GenBank/DDBJ databases">
        <authorList>
            <person name="Zhirakovskaya E."/>
        </authorList>
    </citation>
    <scope>NUCLEOTIDE SEQUENCE</scope>
</reference>
<gene>
    <name evidence="12" type="ORF">MNBD_ALPHA01-1883</name>
</gene>
<evidence type="ECO:0000256" key="9">
    <source>
        <dbReference type="ARBA" id="ARBA00023237"/>
    </source>
</evidence>
<evidence type="ECO:0000256" key="8">
    <source>
        <dbReference type="ARBA" id="ARBA00023136"/>
    </source>
</evidence>
<evidence type="ECO:0000313" key="12">
    <source>
        <dbReference type="EMBL" id="VAW04023.1"/>
    </source>
</evidence>
<dbReference type="SUPFAM" id="SSF56935">
    <property type="entry name" value="Porins"/>
    <property type="match status" value="1"/>
</dbReference>
<dbReference type="EMBL" id="UOEJ01000181">
    <property type="protein sequence ID" value="VAW04023.1"/>
    <property type="molecule type" value="Genomic_DNA"/>
</dbReference>
<organism evidence="12">
    <name type="scientific">hydrothermal vent metagenome</name>
    <dbReference type="NCBI Taxonomy" id="652676"/>
    <lineage>
        <taxon>unclassified sequences</taxon>
        <taxon>metagenomes</taxon>
        <taxon>ecological metagenomes</taxon>
    </lineage>
</organism>
<dbReference type="PANTHER" id="PTHR32552">
    <property type="entry name" value="FERRICHROME IRON RECEPTOR-RELATED"/>
    <property type="match status" value="1"/>
</dbReference>
<evidence type="ECO:0000256" key="3">
    <source>
        <dbReference type="ARBA" id="ARBA00022496"/>
    </source>
</evidence>
<keyword evidence="6" id="KW-0406">Ion transport</keyword>
<feature type="domain" description="TonB-dependent receptor-like beta-barrel" evidence="10">
    <location>
        <begin position="244"/>
        <end position="702"/>
    </location>
</feature>
<dbReference type="GO" id="GO:0006826">
    <property type="term" value="P:iron ion transport"/>
    <property type="evidence" value="ECO:0007669"/>
    <property type="project" value="UniProtKB-KW"/>
</dbReference>